<dbReference type="PANTHER" id="PTHR43802">
    <property type="entry name" value="ENOYL-COA HYDRATASE"/>
    <property type="match status" value="1"/>
</dbReference>
<comment type="caution">
    <text evidence="3">The sequence shown here is derived from an EMBL/GenBank/DDBJ whole genome shotgun (WGS) entry which is preliminary data.</text>
</comment>
<organism evidence="3 4">
    <name type="scientific">Pseudonocardia acidicola</name>
    <dbReference type="NCBI Taxonomy" id="2724939"/>
    <lineage>
        <taxon>Bacteria</taxon>
        <taxon>Bacillati</taxon>
        <taxon>Actinomycetota</taxon>
        <taxon>Actinomycetes</taxon>
        <taxon>Pseudonocardiales</taxon>
        <taxon>Pseudonocardiaceae</taxon>
        <taxon>Pseudonocardia</taxon>
    </lineage>
</organism>
<reference evidence="3 4" key="1">
    <citation type="submission" date="2020-04" db="EMBL/GenBank/DDBJ databases">
        <authorList>
            <person name="Klaysubun C."/>
            <person name="Duangmal K."/>
            <person name="Lipun K."/>
        </authorList>
    </citation>
    <scope>NUCLEOTIDE SEQUENCE [LARGE SCALE GENOMIC DNA]</scope>
    <source>
        <strain evidence="3 4">K10HN5</strain>
    </source>
</reference>
<dbReference type="RefSeq" id="WP_169385365.1">
    <property type="nucleotide sequence ID" value="NZ_JAAXLA010000104.1"/>
</dbReference>
<dbReference type="EMBL" id="JAAXLA010000104">
    <property type="protein sequence ID" value="NMI01853.1"/>
    <property type="molecule type" value="Genomic_DNA"/>
</dbReference>
<dbReference type="Pfam" id="PF00378">
    <property type="entry name" value="ECH_1"/>
    <property type="match status" value="1"/>
</dbReference>
<dbReference type="InterPro" id="IPR029045">
    <property type="entry name" value="ClpP/crotonase-like_dom_sf"/>
</dbReference>
<evidence type="ECO:0000256" key="1">
    <source>
        <dbReference type="ARBA" id="ARBA00005254"/>
    </source>
</evidence>
<dbReference type="SUPFAM" id="SSF52096">
    <property type="entry name" value="ClpP/crotonase"/>
    <property type="match status" value="1"/>
</dbReference>
<dbReference type="Proteomes" id="UP000820669">
    <property type="component" value="Unassembled WGS sequence"/>
</dbReference>
<keyword evidence="4" id="KW-1185">Reference proteome</keyword>
<evidence type="ECO:0000256" key="2">
    <source>
        <dbReference type="RuleBase" id="RU003707"/>
    </source>
</evidence>
<gene>
    <name evidence="3" type="ORF">HF526_31835</name>
</gene>
<dbReference type="InterPro" id="IPR018376">
    <property type="entry name" value="Enoyl-CoA_hyd/isom_CS"/>
</dbReference>
<comment type="similarity">
    <text evidence="1 2">Belongs to the enoyl-CoA hydratase/isomerase family.</text>
</comment>
<dbReference type="PANTHER" id="PTHR43802:SF1">
    <property type="entry name" value="IP11341P-RELATED"/>
    <property type="match status" value="1"/>
</dbReference>
<proteinExistence type="inferred from homology"/>
<name>A0ABX1SLY5_9PSEU</name>
<dbReference type="Gene3D" id="3.90.226.10">
    <property type="entry name" value="2-enoyl-CoA Hydratase, Chain A, domain 1"/>
    <property type="match status" value="1"/>
</dbReference>
<dbReference type="InterPro" id="IPR001753">
    <property type="entry name" value="Enoyl-CoA_hydra/iso"/>
</dbReference>
<evidence type="ECO:0000313" key="4">
    <source>
        <dbReference type="Proteomes" id="UP000820669"/>
    </source>
</evidence>
<dbReference type="CDD" id="cd06558">
    <property type="entry name" value="crotonase-like"/>
    <property type="match status" value="1"/>
</dbReference>
<evidence type="ECO:0000313" key="3">
    <source>
        <dbReference type="EMBL" id="NMI01853.1"/>
    </source>
</evidence>
<accession>A0ABX1SLY5</accession>
<dbReference type="PROSITE" id="PS00166">
    <property type="entry name" value="ENOYL_COA_HYDRATASE"/>
    <property type="match status" value="1"/>
</dbReference>
<sequence length="269" mass="28428">MTSSAPQQTRNGTTPITVDRRPEGFAVVELHRPPHNYFDVPLIRDLAGAYAELDADPDVRAIVLCSEGRNFCAGANFGGDGERTEEISTDVAGSLYAEAVRLFSVQTPVVAAVQGIAIGGGFGLAVSADFRVAGPGSRFCANFSRLGLHQGFGLSVSLPRVVGRQHALDMLVTGRRVGGEEAFRFGLVDRLVPDGEIRSRACGLAAEIAAAAPLAVRSIRATMRAGLAEEVAAITDHEAAEQLWLRDTADFAEGVAASLERRDPHFTGG</sequence>
<protein>
    <submittedName>
        <fullName evidence="3">Enoyl-CoA hydratase/isomerase family protein</fullName>
    </submittedName>
</protein>